<dbReference type="Gene3D" id="1.10.510.10">
    <property type="entry name" value="Transferase(Phosphotransferase) domain 1"/>
    <property type="match status" value="1"/>
</dbReference>
<evidence type="ECO:0000313" key="7">
    <source>
        <dbReference type="RefSeq" id="XP_022776734.1"/>
    </source>
</evidence>
<dbReference type="Proteomes" id="UP000515121">
    <property type="component" value="Unplaced"/>
</dbReference>
<reference evidence="5 6" key="1">
    <citation type="submission" date="2025-04" db="UniProtKB">
        <authorList>
            <consortium name="RefSeq"/>
        </authorList>
    </citation>
    <scope>IDENTIFICATION</scope>
    <source>
        <tissue evidence="5 6">Fruit stalk</tissue>
    </source>
</reference>
<dbReference type="GO" id="GO:0004674">
    <property type="term" value="F:protein serine/threonine kinase activity"/>
    <property type="evidence" value="ECO:0007669"/>
    <property type="project" value="TreeGrafter"/>
</dbReference>
<keyword evidence="5 6" id="KW-0808">Transferase</keyword>
<dbReference type="PROSITE" id="PS50011">
    <property type="entry name" value="PROTEIN_KINASE_DOM"/>
    <property type="match status" value="1"/>
</dbReference>
<dbReference type="Pfam" id="PF00069">
    <property type="entry name" value="Pkinase"/>
    <property type="match status" value="1"/>
</dbReference>
<feature type="domain" description="Protein kinase" evidence="3">
    <location>
        <begin position="1"/>
        <end position="169"/>
    </location>
</feature>
<dbReference type="InterPro" id="IPR011009">
    <property type="entry name" value="Kinase-like_dom_sf"/>
</dbReference>
<dbReference type="OrthoDB" id="1100432at2759"/>
<proteinExistence type="predicted"/>
<protein>
    <submittedName>
        <fullName evidence="5 6">Tyrosine-protein kinase C03B1.5</fullName>
    </submittedName>
</protein>
<dbReference type="GO" id="GO:0035556">
    <property type="term" value="P:intracellular signal transduction"/>
    <property type="evidence" value="ECO:0007669"/>
    <property type="project" value="TreeGrafter"/>
</dbReference>
<accession>A0A6P6BI18</accession>
<dbReference type="RefSeq" id="XP_022776731.1">
    <property type="nucleotide sequence ID" value="XM_022920996.1"/>
</dbReference>
<name>A0A6P6BI18_DURZI</name>
<sequence>MNVTEEPLEEDRIAYICREALKGLDYLHSIFNVHGDTTGGNILLTEQGEVKLGDFGVAMQLTRTMSKLNTMKQLKMMREPLMGGKKRMKSSNLHHQMQGDGGGVVLHGVPWGESALYIAHGVLKLFNDDIKHYAFKTTPCGYLYVRLDKLSNDMEELESYNQEYEKRFR</sequence>
<evidence type="ECO:0000259" key="3">
    <source>
        <dbReference type="PROSITE" id="PS50011"/>
    </source>
</evidence>
<evidence type="ECO:0000256" key="2">
    <source>
        <dbReference type="ARBA" id="ARBA00022840"/>
    </source>
</evidence>
<gene>
    <name evidence="5 6 7" type="primary">LOC111318249</name>
</gene>
<evidence type="ECO:0000256" key="1">
    <source>
        <dbReference type="ARBA" id="ARBA00022741"/>
    </source>
</evidence>
<dbReference type="InterPro" id="IPR000719">
    <property type="entry name" value="Prot_kinase_dom"/>
</dbReference>
<dbReference type="InterPro" id="IPR050629">
    <property type="entry name" value="STE20/SPS1-PAK"/>
</dbReference>
<dbReference type="GO" id="GO:0005737">
    <property type="term" value="C:cytoplasm"/>
    <property type="evidence" value="ECO:0007669"/>
    <property type="project" value="TreeGrafter"/>
</dbReference>
<keyword evidence="1" id="KW-0547">Nucleotide-binding</keyword>
<dbReference type="RefSeq" id="XP_022776734.1">
    <property type="nucleotide sequence ID" value="XM_022920999.1"/>
</dbReference>
<dbReference type="GeneID" id="111318249"/>
<keyword evidence="2" id="KW-0067">ATP-binding</keyword>
<dbReference type="SUPFAM" id="SSF56112">
    <property type="entry name" value="Protein kinase-like (PK-like)"/>
    <property type="match status" value="1"/>
</dbReference>
<evidence type="ECO:0000313" key="5">
    <source>
        <dbReference type="RefSeq" id="XP_022776731.1"/>
    </source>
</evidence>
<keyword evidence="5 6" id="KW-0418">Kinase</keyword>
<keyword evidence="4" id="KW-1185">Reference proteome</keyword>
<evidence type="ECO:0000313" key="6">
    <source>
        <dbReference type="RefSeq" id="XP_022776733.1"/>
    </source>
</evidence>
<dbReference type="RefSeq" id="XP_022776733.1">
    <property type="nucleotide sequence ID" value="XM_022920998.1"/>
</dbReference>
<dbReference type="PANTHER" id="PTHR48012">
    <property type="entry name" value="STERILE20-LIKE KINASE, ISOFORM B-RELATED"/>
    <property type="match status" value="1"/>
</dbReference>
<dbReference type="AlphaFoldDB" id="A0A6P6BI18"/>
<dbReference type="GO" id="GO:0005524">
    <property type="term" value="F:ATP binding"/>
    <property type="evidence" value="ECO:0007669"/>
    <property type="project" value="UniProtKB-KW"/>
</dbReference>
<dbReference type="PANTHER" id="PTHR48012:SF18">
    <property type="entry name" value="HAPPYHOUR, ISOFORM A"/>
    <property type="match status" value="1"/>
</dbReference>
<dbReference type="KEGG" id="dzi:111318249"/>
<evidence type="ECO:0000313" key="4">
    <source>
        <dbReference type="Proteomes" id="UP000515121"/>
    </source>
</evidence>
<organism evidence="4 5">
    <name type="scientific">Durio zibethinus</name>
    <name type="common">Durian</name>
    <dbReference type="NCBI Taxonomy" id="66656"/>
    <lineage>
        <taxon>Eukaryota</taxon>
        <taxon>Viridiplantae</taxon>
        <taxon>Streptophyta</taxon>
        <taxon>Embryophyta</taxon>
        <taxon>Tracheophyta</taxon>
        <taxon>Spermatophyta</taxon>
        <taxon>Magnoliopsida</taxon>
        <taxon>eudicotyledons</taxon>
        <taxon>Gunneridae</taxon>
        <taxon>Pentapetalae</taxon>
        <taxon>rosids</taxon>
        <taxon>malvids</taxon>
        <taxon>Malvales</taxon>
        <taxon>Malvaceae</taxon>
        <taxon>Helicteroideae</taxon>
        <taxon>Durio</taxon>
    </lineage>
</organism>